<keyword evidence="4 5" id="KW-0067">ATP-binding</keyword>
<evidence type="ECO:0000313" key="7">
    <source>
        <dbReference type="EMBL" id="QFI55251.1"/>
    </source>
</evidence>
<evidence type="ECO:0000259" key="6">
    <source>
        <dbReference type="PROSITE" id="PS51198"/>
    </source>
</evidence>
<organism evidence="7 8">
    <name type="scientific">Aeromonas simiae</name>
    <dbReference type="NCBI Taxonomy" id="218936"/>
    <lineage>
        <taxon>Bacteria</taxon>
        <taxon>Pseudomonadati</taxon>
        <taxon>Pseudomonadota</taxon>
        <taxon>Gammaproteobacteria</taxon>
        <taxon>Aeromonadales</taxon>
        <taxon>Aeromonadaceae</taxon>
        <taxon>Aeromonas</taxon>
    </lineage>
</organism>
<evidence type="ECO:0000256" key="4">
    <source>
        <dbReference type="ARBA" id="ARBA00022840"/>
    </source>
</evidence>
<dbReference type="InterPro" id="IPR014016">
    <property type="entry name" value="UvrD-like_ATP-bd"/>
</dbReference>
<protein>
    <recommendedName>
        <fullName evidence="6">UvrD-like helicase ATP-binding domain-containing protein</fullName>
    </recommendedName>
</protein>
<feature type="binding site" evidence="5">
    <location>
        <begin position="258"/>
        <end position="265"/>
    </location>
    <ligand>
        <name>ATP</name>
        <dbReference type="ChEBI" id="CHEBI:30616"/>
    </ligand>
</feature>
<reference evidence="7 8" key="1">
    <citation type="submission" date="2019-05" db="EMBL/GenBank/DDBJ databases">
        <title>OXA-830, a novel chromosomally encoded expanded-spectrum class D beta-lactamase in Aeromonas simiae.</title>
        <authorList>
            <person name="Zhou W."/>
            <person name="Chen Q."/>
        </authorList>
    </citation>
    <scope>NUCLEOTIDE SEQUENCE [LARGE SCALE GENOMIC DNA]</scope>
    <source>
        <strain evidence="7 8">A6</strain>
    </source>
</reference>
<evidence type="ECO:0000256" key="3">
    <source>
        <dbReference type="ARBA" id="ARBA00022806"/>
    </source>
</evidence>
<evidence type="ECO:0000256" key="2">
    <source>
        <dbReference type="ARBA" id="ARBA00022801"/>
    </source>
</evidence>
<keyword evidence="3 5" id="KW-0347">Helicase</keyword>
<dbReference type="AlphaFoldDB" id="A0A5J6WYD6"/>
<keyword evidence="2 5" id="KW-0378">Hydrolase</keyword>
<dbReference type="EMBL" id="CP040449">
    <property type="protein sequence ID" value="QFI55251.1"/>
    <property type="molecule type" value="Genomic_DNA"/>
</dbReference>
<keyword evidence="8" id="KW-1185">Reference proteome</keyword>
<dbReference type="Pfam" id="PF00580">
    <property type="entry name" value="UvrD-helicase"/>
    <property type="match status" value="1"/>
</dbReference>
<dbReference type="RefSeq" id="WP_193001075.1">
    <property type="nucleotide sequence ID" value="NZ_CP040449.1"/>
</dbReference>
<dbReference type="GO" id="GO:0016787">
    <property type="term" value="F:hydrolase activity"/>
    <property type="evidence" value="ECO:0007669"/>
    <property type="project" value="UniProtKB-UniRule"/>
</dbReference>
<dbReference type="KEGG" id="asim:FE240_11475"/>
<gene>
    <name evidence="7" type="ORF">FE240_11475</name>
</gene>
<evidence type="ECO:0000256" key="1">
    <source>
        <dbReference type="ARBA" id="ARBA00022741"/>
    </source>
</evidence>
<dbReference type="Gene3D" id="3.40.50.300">
    <property type="entry name" value="P-loop containing nucleotide triphosphate hydrolases"/>
    <property type="match status" value="1"/>
</dbReference>
<dbReference type="GO" id="GO:0005524">
    <property type="term" value="F:ATP binding"/>
    <property type="evidence" value="ECO:0007669"/>
    <property type="project" value="UniProtKB-UniRule"/>
</dbReference>
<dbReference type="Proteomes" id="UP000594034">
    <property type="component" value="Chromosome"/>
</dbReference>
<proteinExistence type="predicted"/>
<feature type="domain" description="UvrD-like helicase ATP-binding" evidence="6">
    <location>
        <begin position="237"/>
        <end position="556"/>
    </location>
</feature>
<dbReference type="GO" id="GO:0004386">
    <property type="term" value="F:helicase activity"/>
    <property type="evidence" value="ECO:0007669"/>
    <property type="project" value="UniProtKB-UniRule"/>
</dbReference>
<accession>A0A5J6WYD6</accession>
<sequence>MRADYIGLTENAAGIILSNRGLQSSDFSLSENLITIFRGDGSEHNGKNIGLNLINYKNGYVLTSPTEEFSAQKHTFTLDFRCCDLSSLNDSMLITLIQKTLRFCVKYWGNLGLNNNEYVPPSSSKAIVFPFPVASSTSYRITLERQPCEKRLSRRYPGKHLLAYRFGNNGGDGIKEECPTTNFNKSIECLFSHSTYENKSDNQNSTNTTTTPFTTANLATDNIDTPTLLGQINPYQHLSEKQRKFIETNYNEPSRIEGPAGSGKTICMILKMLYWAHKCHDDGVGFKFVFIAPSREIVNNVTYFIDVLTSNIIDFPRESLSGIEVKTLQDIYTDFLKQDIHESELLDEDTLESKNVQLLHLSDIISGKIKNISSLKDFISAEFYQFLENEDELHISELIRHEISVVIKGRSAETFDVYKDISRPKYGAPISTVNDRRFIFDVYTDYTEVLEKISQFDVDDIAISAMSKLDSPIWRRRRKHEGYDSIFIDEVHLFNLNELSLIHHLTKTTTLSPISYAIDLSQAIGDIAWNDIDFNESVGIQNNSEKVILKAVFRCSPEITDLAFSITSHGANLFTNFDNPISDSPYIYGNEVADEYPTYHLIDSATSIFHKAFDVADETKNRLNLKTHQIAIIFFDRILFHEAIQYAKDARKRYIEVTKRGDLISVNQAEKGALYVLTMADYVGGLEFEGALFPKSMQLEWN</sequence>
<dbReference type="PROSITE" id="PS51198">
    <property type="entry name" value="UVRD_HELICASE_ATP_BIND"/>
    <property type="match status" value="1"/>
</dbReference>
<evidence type="ECO:0000313" key="8">
    <source>
        <dbReference type="Proteomes" id="UP000594034"/>
    </source>
</evidence>
<dbReference type="SUPFAM" id="SSF52540">
    <property type="entry name" value="P-loop containing nucleoside triphosphate hydrolases"/>
    <property type="match status" value="1"/>
</dbReference>
<evidence type="ECO:0000256" key="5">
    <source>
        <dbReference type="PROSITE-ProRule" id="PRU00560"/>
    </source>
</evidence>
<dbReference type="InterPro" id="IPR027417">
    <property type="entry name" value="P-loop_NTPase"/>
</dbReference>
<name>A0A5J6WYD6_9GAMM</name>
<keyword evidence="1 5" id="KW-0547">Nucleotide-binding</keyword>